<evidence type="ECO:0000313" key="1">
    <source>
        <dbReference type="EMBL" id="AVI26421.1"/>
    </source>
</evidence>
<name>A0A2P1AMA3_9BACT</name>
<reference evidence="1" key="1">
    <citation type="journal article" date="2018" name="Proc. Natl. Acad. Sci. U.S.A.">
        <title>Single-bacterial genomics validates rich and varied specialized metabolism of uncultivated Entotheonella sponge symbionts.</title>
        <authorList>
            <person name="Mori T."/>
            <person name="Cahn J.K.B."/>
            <person name="Wilson M.C."/>
            <person name="Meoded R.A."/>
            <person name="Wiebach V."/>
            <person name="Martinez A.F.C."/>
            <person name="Helfrich E.J.N."/>
            <person name="Albersmeier A."/>
            <person name="Wibberg D."/>
            <person name="Datwyler S."/>
            <person name="Keren R."/>
            <person name="Lavy A."/>
            <person name="Ruckert C."/>
            <person name="Ilan M."/>
            <person name="Kalinowski J."/>
            <person name="Matsunaga S."/>
            <person name="Takeyama H."/>
            <person name="Piel J."/>
        </authorList>
    </citation>
    <scope>NUCLEOTIDE SEQUENCE</scope>
    <source>
        <strain evidence="1">TSWB1</strain>
    </source>
</reference>
<proteinExistence type="predicted"/>
<dbReference type="EMBL" id="MG844359">
    <property type="protein sequence ID" value="AVI26421.1"/>
    <property type="molecule type" value="Genomic_DNA"/>
</dbReference>
<dbReference type="AlphaFoldDB" id="A0A2P1AMA3"/>
<sequence length="59" mass="6962">MRYHNELWTFSKNEVVRLLSDIDVYRILEVKIEMESESELDDGDEFSYGVIAALLKGMY</sequence>
<accession>A0A2P1AMA3</accession>
<protein>
    <submittedName>
        <fullName evidence="1">Uncharacterized protein</fullName>
    </submittedName>
</protein>
<organism evidence="1">
    <name type="scientific">Candidatus Entotheonella serta</name>
    <dbReference type="NCBI Taxonomy" id="1652106"/>
    <lineage>
        <taxon>Bacteria</taxon>
        <taxon>Pseudomonadati</taxon>
        <taxon>Nitrospinota/Tectimicrobiota group</taxon>
        <taxon>Candidatus Tectimicrobiota</taxon>
        <taxon>Candidatus Entotheonellia</taxon>
        <taxon>Candidatus Entotheonellales</taxon>
        <taxon>Candidatus Entotheonellaceae</taxon>
        <taxon>Candidatus Entotheonella</taxon>
    </lineage>
</organism>